<dbReference type="InterPro" id="IPR036388">
    <property type="entry name" value="WH-like_DNA-bd_sf"/>
</dbReference>
<gene>
    <name evidence="1" type="ORF">HNQ96_005364</name>
</gene>
<dbReference type="InterPro" id="IPR009057">
    <property type="entry name" value="Homeodomain-like_sf"/>
</dbReference>
<dbReference type="EMBL" id="JACHGI010000016">
    <property type="protein sequence ID" value="MBB6469474.1"/>
    <property type="molecule type" value="Genomic_DNA"/>
</dbReference>
<accession>A0A8E1WKT7</accession>
<dbReference type="AlphaFoldDB" id="A0A8E1WKT7"/>
<dbReference type="RefSeq" id="WP_184772879.1">
    <property type="nucleotide sequence ID" value="NZ_JACHGI010000016.1"/>
</dbReference>
<dbReference type="Proteomes" id="UP000532373">
    <property type="component" value="Unassembled WGS sequence"/>
</dbReference>
<evidence type="ECO:0000313" key="2">
    <source>
        <dbReference type="Proteomes" id="UP000532373"/>
    </source>
</evidence>
<dbReference type="InterPro" id="IPR007367">
    <property type="entry name" value="DUF433"/>
</dbReference>
<dbReference type="SUPFAM" id="SSF46689">
    <property type="entry name" value="Homeodomain-like"/>
    <property type="match status" value="1"/>
</dbReference>
<evidence type="ECO:0000313" key="1">
    <source>
        <dbReference type="EMBL" id="MBB6469474.1"/>
    </source>
</evidence>
<comment type="caution">
    <text evidence="1">The sequence shown here is derived from an EMBL/GenBank/DDBJ whole genome shotgun (WGS) entry which is preliminary data.</text>
</comment>
<sequence length="212" mass="23803">MASPQTLTLSEAGYVLDRSTTTLNRAVDTGVIRAKQRRVGKAVQRLVGPAELRFLRLADELDKDLTPSGRRRLYEALRKLSASTHMVRWGKLDLDLARIDSDLEVRLARLEHIRGWVDRSEDQSEALIRDTEIPAHLVAALSKEQTVDEILSDFPSLSKTQVEAAIEYAKAYPKRGRPYAPRSLKRTLSEMADLGVFDGEDRPEESAPRAIP</sequence>
<evidence type="ECO:0008006" key="3">
    <source>
        <dbReference type="Google" id="ProtNLM"/>
    </source>
</evidence>
<reference evidence="1 2" key="1">
    <citation type="submission" date="2020-08" db="EMBL/GenBank/DDBJ databases">
        <title>Genomic Encyclopedia of Type Strains, Phase IV (KMG-IV): sequencing the most valuable type-strain genomes for metagenomic binning, comparative biology and taxonomic classification.</title>
        <authorList>
            <person name="Goeker M."/>
        </authorList>
    </citation>
    <scope>NUCLEOTIDE SEQUENCE [LARGE SCALE GENOMIC DNA]</scope>
    <source>
        <strain evidence="1 2">DSM 17454</strain>
    </source>
</reference>
<dbReference type="Pfam" id="PF04255">
    <property type="entry name" value="DUF433"/>
    <property type="match status" value="1"/>
</dbReference>
<organism evidence="1 2">
    <name type="scientific">Aminobacter carboxidus</name>
    <dbReference type="NCBI Taxonomy" id="376165"/>
    <lineage>
        <taxon>Bacteria</taxon>
        <taxon>Pseudomonadati</taxon>
        <taxon>Pseudomonadota</taxon>
        <taxon>Alphaproteobacteria</taxon>
        <taxon>Hyphomicrobiales</taxon>
        <taxon>Phyllobacteriaceae</taxon>
        <taxon>Aminobacter</taxon>
    </lineage>
</organism>
<proteinExistence type="predicted"/>
<dbReference type="Gene3D" id="1.10.10.10">
    <property type="entry name" value="Winged helix-like DNA-binding domain superfamily/Winged helix DNA-binding domain"/>
    <property type="match status" value="1"/>
</dbReference>
<name>A0A8E1WKT7_9HYPH</name>
<protein>
    <recommendedName>
        <fullName evidence="3">DUF433 domain-containing protein</fullName>
    </recommendedName>
</protein>